<gene>
    <name evidence="5" type="ORF">AXE65_12990</name>
</gene>
<dbReference type="CDD" id="cd04433">
    <property type="entry name" value="AFD_class_I"/>
    <property type="match status" value="1"/>
</dbReference>
<keyword evidence="6" id="KW-1185">Reference proteome</keyword>
<feature type="domain" description="AMP-binding enzyme C-terminal" evidence="4">
    <location>
        <begin position="452"/>
        <end position="528"/>
    </location>
</feature>
<dbReference type="Pfam" id="PF13193">
    <property type="entry name" value="AMP-binding_C"/>
    <property type="match status" value="1"/>
</dbReference>
<dbReference type="Gene3D" id="3.30.300.30">
    <property type="match status" value="1"/>
</dbReference>
<dbReference type="GO" id="GO:0031956">
    <property type="term" value="F:medium-chain fatty acid-CoA ligase activity"/>
    <property type="evidence" value="ECO:0007669"/>
    <property type="project" value="TreeGrafter"/>
</dbReference>
<dbReference type="EMBL" id="LSZO01000130">
    <property type="protein sequence ID" value="KXU38483.1"/>
    <property type="molecule type" value="Genomic_DNA"/>
</dbReference>
<dbReference type="AlphaFoldDB" id="A0A139SV95"/>
<dbReference type="Pfam" id="PF00501">
    <property type="entry name" value="AMP-binding"/>
    <property type="match status" value="1"/>
</dbReference>
<dbReference type="InterPro" id="IPR025110">
    <property type="entry name" value="AMP-bd_C"/>
</dbReference>
<evidence type="ECO:0000256" key="1">
    <source>
        <dbReference type="ARBA" id="ARBA00006432"/>
    </source>
</evidence>
<protein>
    <submittedName>
        <fullName evidence="5">AMP-dependent synthetase</fullName>
    </submittedName>
</protein>
<dbReference type="InterPro" id="IPR042099">
    <property type="entry name" value="ANL_N_sf"/>
</dbReference>
<sequence>MNTAGIIDLVPAALRRRWAQDGTYPNKPVFTLFAEKASAFPDKPAVLSSDGIVTYGDLLNAALRLANSLGRAGIVPGDVVAYQLSNHWICCAIDLAVAALGAIVAPFPPGRGKLDIQLLVRRCDARAVIVPDEYAGIDLCEVIESLRPTLLSMRLLIVQGISREGWITLDSLLDAEPMDATSLPEVCPDSPVRLLVSSGTESEPKLVAYSHNALVGGRGRFLQRISPANTEFRGLYLVPLGSSFGSTATFGVLCWLGGSLVVLPKFDVPAAIEAIAEFKPTFILGVPTMLQRIAAAPALERIDKSSLLGLIVGGSVIDEATVRRCTEAFQCGFINLYGSADGVNCHNTLDDSLDQVLTSVGKPNPSVCDIRLIDSAGREVAQGDIGEITARGPVSPMQYVNAPELDASYRDAEGWVKTGDLGYIDANGYLVLAGRKKDVIIRGGANISPVQIEGLLMAHPDVVTAACVPVPDADLGQKICACITLREGARKFSLVELTDFLRDKGLEVNKLPEYLRFYRSLPLTPAGKIDKRALADEAAKVGDVERKAA</sequence>
<evidence type="ECO:0000313" key="5">
    <source>
        <dbReference type="EMBL" id="KXU38483.1"/>
    </source>
</evidence>
<dbReference type="InterPro" id="IPR045851">
    <property type="entry name" value="AMP-bd_C_sf"/>
</dbReference>
<evidence type="ECO:0000256" key="2">
    <source>
        <dbReference type="ARBA" id="ARBA00022598"/>
    </source>
</evidence>
<dbReference type="PANTHER" id="PTHR43201:SF5">
    <property type="entry name" value="MEDIUM-CHAIN ACYL-COA LIGASE ACSF2, MITOCHONDRIAL"/>
    <property type="match status" value="1"/>
</dbReference>
<dbReference type="GO" id="GO:0006631">
    <property type="term" value="P:fatty acid metabolic process"/>
    <property type="evidence" value="ECO:0007669"/>
    <property type="project" value="TreeGrafter"/>
</dbReference>
<evidence type="ECO:0000313" key="6">
    <source>
        <dbReference type="Proteomes" id="UP000072660"/>
    </source>
</evidence>
<comment type="caution">
    <text evidence="5">The sequence shown here is derived from an EMBL/GenBank/DDBJ whole genome shotgun (WGS) entry which is preliminary data.</text>
</comment>
<accession>A0A139SV95</accession>
<proteinExistence type="inferred from homology"/>
<evidence type="ECO:0000259" key="3">
    <source>
        <dbReference type="Pfam" id="PF00501"/>
    </source>
</evidence>
<dbReference type="PANTHER" id="PTHR43201">
    <property type="entry name" value="ACYL-COA SYNTHETASE"/>
    <property type="match status" value="1"/>
</dbReference>
<name>A0A139SV95_9GAMM</name>
<evidence type="ECO:0000259" key="4">
    <source>
        <dbReference type="Pfam" id="PF13193"/>
    </source>
</evidence>
<dbReference type="SUPFAM" id="SSF56801">
    <property type="entry name" value="Acetyl-CoA synthetase-like"/>
    <property type="match status" value="1"/>
</dbReference>
<organism evidence="5 6">
    <name type="scientific">Ventosimonas gracilis</name>
    <dbReference type="NCBI Taxonomy" id="1680762"/>
    <lineage>
        <taxon>Bacteria</taxon>
        <taxon>Pseudomonadati</taxon>
        <taxon>Pseudomonadota</taxon>
        <taxon>Gammaproteobacteria</taxon>
        <taxon>Pseudomonadales</taxon>
        <taxon>Ventosimonadaceae</taxon>
        <taxon>Ventosimonas</taxon>
    </lineage>
</organism>
<dbReference type="OrthoDB" id="9803968at2"/>
<dbReference type="RefSeq" id="WP_068389330.1">
    <property type="nucleotide sequence ID" value="NZ_LSZO01000130.1"/>
</dbReference>
<feature type="domain" description="AMP-dependent synthetase/ligase" evidence="3">
    <location>
        <begin position="33"/>
        <end position="394"/>
    </location>
</feature>
<comment type="similarity">
    <text evidence="1">Belongs to the ATP-dependent AMP-binding enzyme family.</text>
</comment>
<dbReference type="Gene3D" id="3.40.50.12780">
    <property type="entry name" value="N-terminal domain of ligase-like"/>
    <property type="match status" value="1"/>
</dbReference>
<keyword evidence="2" id="KW-0436">Ligase</keyword>
<dbReference type="InterPro" id="IPR000873">
    <property type="entry name" value="AMP-dep_synth/lig_dom"/>
</dbReference>
<reference evidence="5 6" key="1">
    <citation type="submission" date="2016-02" db="EMBL/GenBank/DDBJ databases">
        <authorList>
            <person name="Wen L."/>
            <person name="He K."/>
            <person name="Yang H."/>
        </authorList>
    </citation>
    <scope>NUCLEOTIDE SEQUENCE [LARGE SCALE GENOMIC DNA]</scope>
    <source>
        <strain evidence="5 6">CV58</strain>
    </source>
</reference>
<dbReference type="Proteomes" id="UP000072660">
    <property type="component" value="Unassembled WGS sequence"/>
</dbReference>